<proteinExistence type="predicted"/>
<evidence type="ECO:0000313" key="2">
    <source>
        <dbReference type="Proteomes" id="UP000828390"/>
    </source>
</evidence>
<accession>A0A9D4BXA1</accession>
<gene>
    <name evidence="1" type="ORF">DPMN_070890</name>
</gene>
<evidence type="ECO:0000313" key="1">
    <source>
        <dbReference type="EMBL" id="KAH3711378.1"/>
    </source>
</evidence>
<name>A0A9D4BXA1_DREPO</name>
<keyword evidence="2" id="KW-1185">Reference proteome</keyword>
<dbReference type="EMBL" id="JAIWYP010000014">
    <property type="protein sequence ID" value="KAH3711378.1"/>
    <property type="molecule type" value="Genomic_DNA"/>
</dbReference>
<protein>
    <submittedName>
        <fullName evidence="1">Uncharacterized protein</fullName>
    </submittedName>
</protein>
<organism evidence="1 2">
    <name type="scientific">Dreissena polymorpha</name>
    <name type="common">Zebra mussel</name>
    <name type="synonym">Mytilus polymorpha</name>
    <dbReference type="NCBI Taxonomy" id="45954"/>
    <lineage>
        <taxon>Eukaryota</taxon>
        <taxon>Metazoa</taxon>
        <taxon>Spiralia</taxon>
        <taxon>Lophotrochozoa</taxon>
        <taxon>Mollusca</taxon>
        <taxon>Bivalvia</taxon>
        <taxon>Autobranchia</taxon>
        <taxon>Heteroconchia</taxon>
        <taxon>Euheterodonta</taxon>
        <taxon>Imparidentia</taxon>
        <taxon>Neoheterodontei</taxon>
        <taxon>Myida</taxon>
        <taxon>Dreissenoidea</taxon>
        <taxon>Dreissenidae</taxon>
        <taxon>Dreissena</taxon>
    </lineage>
</organism>
<dbReference type="AlphaFoldDB" id="A0A9D4BXA1"/>
<sequence length="71" mass="8247">MDDVRIMGLEQLSGSDEYRKTIEQLWKAKLRTLPTIWHQRTGIDIPEMGAKTKLTLTREMHDVISVYNVTS</sequence>
<reference evidence="1" key="1">
    <citation type="journal article" date="2019" name="bioRxiv">
        <title>The Genome of the Zebra Mussel, Dreissena polymorpha: A Resource for Invasive Species Research.</title>
        <authorList>
            <person name="McCartney M.A."/>
            <person name="Auch B."/>
            <person name="Kono T."/>
            <person name="Mallez S."/>
            <person name="Zhang Y."/>
            <person name="Obille A."/>
            <person name="Becker A."/>
            <person name="Abrahante J.E."/>
            <person name="Garbe J."/>
            <person name="Badalamenti J.P."/>
            <person name="Herman A."/>
            <person name="Mangelson H."/>
            <person name="Liachko I."/>
            <person name="Sullivan S."/>
            <person name="Sone E.D."/>
            <person name="Koren S."/>
            <person name="Silverstein K.A.T."/>
            <person name="Beckman K.B."/>
            <person name="Gohl D.M."/>
        </authorList>
    </citation>
    <scope>NUCLEOTIDE SEQUENCE</scope>
    <source>
        <strain evidence="1">Duluth1</strain>
        <tissue evidence="1">Whole animal</tissue>
    </source>
</reference>
<comment type="caution">
    <text evidence="1">The sequence shown here is derived from an EMBL/GenBank/DDBJ whole genome shotgun (WGS) entry which is preliminary data.</text>
</comment>
<dbReference type="Proteomes" id="UP000828390">
    <property type="component" value="Unassembled WGS sequence"/>
</dbReference>
<reference evidence="1" key="2">
    <citation type="submission" date="2020-11" db="EMBL/GenBank/DDBJ databases">
        <authorList>
            <person name="McCartney M.A."/>
            <person name="Auch B."/>
            <person name="Kono T."/>
            <person name="Mallez S."/>
            <person name="Becker A."/>
            <person name="Gohl D.M."/>
            <person name="Silverstein K.A.T."/>
            <person name="Koren S."/>
            <person name="Bechman K.B."/>
            <person name="Herman A."/>
            <person name="Abrahante J.E."/>
            <person name="Garbe J."/>
        </authorList>
    </citation>
    <scope>NUCLEOTIDE SEQUENCE</scope>
    <source>
        <strain evidence="1">Duluth1</strain>
        <tissue evidence="1">Whole animal</tissue>
    </source>
</reference>